<reference evidence="2 3" key="1">
    <citation type="submission" date="2019-05" db="EMBL/GenBank/DDBJ databases">
        <title>We sequenced the genome of Paenibacillus hemerocallicola KCTC 33185 for further insight into its adaptation and study the phylogeny of Paenibacillus.</title>
        <authorList>
            <person name="Narsing Rao M.P."/>
        </authorList>
    </citation>
    <scope>NUCLEOTIDE SEQUENCE [LARGE SCALE GENOMIC DNA]</scope>
    <source>
        <strain evidence="2 3">KCTC 33185</strain>
    </source>
</reference>
<evidence type="ECO:0000313" key="3">
    <source>
        <dbReference type="Proteomes" id="UP000307943"/>
    </source>
</evidence>
<feature type="compositionally biased region" description="Polar residues" evidence="1">
    <location>
        <begin position="60"/>
        <end position="71"/>
    </location>
</feature>
<dbReference type="OrthoDB" id="8582979at2"/>
<feature type="region of interest" description="Disordered" evidence="1">
    <location>
        <begin position="36"/>
        <end position="78"/>
    </location>
</feature>
<evidence type="ECO:0000256" key="1">
    <source>
        <dbReference type="SAM" id="MobiDB-lite"/>
    </source>
</evidence>
<name>A0A5C4T2M4_9BACL</name>
<accession>A0A5C4T2M4</accession>
<keyword evidence="3" id="KW-1185">Reference proteome</keyword>
<dbReference type="EMBL" id="VDCQ01000050">
    <property type="protein sequence ID" value="TNJ62990.1"/>
    <property type="molecule type" value="Genomic_DNA"/>
</dbReference>
<dbReference type="AlphaFoldDB" id="A0A5C4T2M4"/>
<dbReference type="Proteomes" id="UP000307943">
    <property type="component" value="Unassembled WGS sequence"/>
</dbReference>
<comment type="caution">
    <text evidence="2">The sequence shown here is derived from an EMBL/GenBank/DDBJ whole genome shotgun (WGS) entry which is preliminary data.</text>
</comment>
<proteinExistence type="predicted"/>
<protein>
    <submittedName>
        <fullName evidence="2">Uncharacterized protein</fullName>
    </submittedName>
</protein>
<gene>
    <name evidence="2" type="ORF">FE784_27950</name>
</gene>
<organism evidence="2 3">
    <name type="scientific">Paenibacillus hemerocallicola</name>
    <dbReference type="NCBI Taxonomy" id="1172614"/>
    <lineage>
        <taxon>Bacteria</taxon>
        <taxon>Bacillati</taxon>
        <taxon>Bacillota</taxon>
        <taxon>Bacilli</taxon>
        <taxon>Bacillales</taxon>
        <taxon>Paenibacillaceae</taxon>
        <taxon>Paenibacillus</taxon>
    </lineage>
</organism>
<evidence type="ECO:0000313" key="2">
    <source>
        <dbReference type="EMBL" id="TNJ62990.1"/>
    </source>
</evidence>
<sequence length="98" mass="10785">MLRVLKSVAFVTYKEWAAYRSHMAVSLFVGPVLSSVNTAESPSRKRRRKDGAIPARRTKPISSNGSPTTPAAAQPRRKRLLLYAADRSGAGDERTDDI</sequence>